<name>A0A2N5C5A9_9BURK</name>
<accession>A0A2N5C5A9</accession>
<dbReference type="EMBL" id="PJRP01000018">
    <property type="protein sequence ID" value="PLP97370.1"/>
    <property type="molecule type" value="Genomic_DNA"/>
</dbReference>
<dbReference type="Proteomes" id="UP000234341">
    <property type="component" value="Unassembled WGS sequence"/>
</dbReference>
<comment type="caution">
    <text evidence="1">The sequence shown here is derived from an EMBL/GenBank/DDBJ whole genome shotgun (WGS) entry which is preliminary data.</text>
</comment>
<proteinExistence type="predicted"/>
<organism evidence="1 2">
    <name type="scientific">Cupriavidus pauculus</name>
    <dbReference type="NCBI Taxonomy" id="82633"/>
    <lineage>
        <taxon>Bacteria</taxon>
        <taxon>Pseudomonadati</taxon>
        <taxon>Pseudomonadota</taxon>
        <taxon>Betaproteobacteria</taxon>
        <taxon>Burkholderiales</taxon>
        <taxon>Burkholderiaceae</taxon>
        <taxon>Cupriavidus</taxon>
    </lineage>
</organism>
<sequence>MVQRFFDLPQSEQDDVAAACAKHGFVPEDFEFAMDGARRIIAVERVVGGQFQKYKTTNGLGWTAAFEADLDADWFGAPLAD</sequence>
<reference evidence="1 2" key="1">
    <citation type="submission" date="2017-12" db="EMBL/GenBank/DDBJ databases">
        <title>Genome sequence of the active heterotrophic nitrifier-denitrifier, Cupriavidus pauculus UM1.</title>
        <authorList>
            <person name="Putonti C."/>
            <person name="Castignetti D."/>
        </authorList>
    </citation>
    <scope>NUCLEOTIDE SEQUENCE [LARGE SCALE GENOMIC DNA]</scope>
    <source>
        <strain evidence="1 2">UM1</strain>
    </source>
</reference>
<protein>
    <submittedName>
        <fullName evidence="1">Uncharacterized protein</fullName>
    </submittedName>
</protein>
<evidence type="ECO:0000313" key="2">
    <source>
        <dbReference type="Proteomes" id="UP000234341"/>
    </source>
</evidence>
<gene>
    <name evidence="1" type="ORF">CYJ10_27810</name>
</gene>
<dbReference type="RefSeq" id="WP_101684661.1">
    <property type="nucleotide sequence ID" value="NZ_PJRP01000018.1"/>
</dbReference>
<evidence type="ECO:0000313" key="1">
    <source>
        <dbReference type="EMBL" id="PLP97370.1"/>
    </source>
</evidence>
<dbReference type="AlphaFoldDB" id="A0A2N5C5A9"/>
<dbReference type="OrthoDB" id="8967377at2"/>